<dbReference type="InterPro" id="IPR011055">
    <property type="entry name" value="Dup_hybrid_motif"/>
</dbReference>
<protein>
    <recommendedName>
        <fullName evidence="2">M23ase beta-sheet core domain-containing protein</fullName>
    </recommendedName>
</protein>
<comment type="caution">
    <text evidence="3">The sequence shown here is derived from an EMBL/GenBank/DDBJ whole genome shotgun (WGS) entry which is preliminary data.</text>
</comment>
<keyword evidence="1" id="KW-1133">Transmembrane helix</keyword>
<evidence type="ECO:0000313" key="3">
    <source>
        <dbReference type="EMBL" id="OGM70056.1"/>
    </source>
</evidence>
<dbReference type="Gene3D" id="2.70.70.10">
    <property type="entry name" value="Glucose Permease (Domain IIA)"/>
    <property type="match status" value="1"/>
</dbReference>
<dbReference type="InterPro" id="IPR016047">
    <property type="entry name" value="M23ase_b-sheet_dom"/>
</dbReference>
<feature type="transmembrane region" description="Helical" evidence="1">
    <location>
        <begin position="435"/>
        <end position="460"/>
    </location>
</feature>
<dbReference type="SUPFAM" id="SSF51261">
    <property type="entry name" value="Duplicated hybrid motif"/>
    <property type="match status" value="1"/>
</dbReference>
<dbReference type="GO" id="GO:0004222">
    <property type="term" value="F:metalloendopeptidase activity"/>
    <property type="evidence" value="ECO:0007669"/>
    <property type="project" value="TreeGrafter"/>
</dbReference>
<dbReference type="AlphaFoldDB" id="A0A1F8C151"/>
<feature type="transmembrane region" description="Helical" evidence="1">
    <location>
        <begin position="526"/>
        <end position="544"/>
    </location>
</feature>
<sequence>MDDNEAKNIFNLTPEIAKAILVDIEKYKNKPSEELRRQLTPYFDEFKKVRLFKLYEFETFIKSKTLKALLEIASQRPLDPNRPTTEQLEELVPQAEEQIRQQQIQEATGRQRAKEFIEIEKKAAEQRKVPEVEVKEEARKLVEEPIVIPEGPRYFIPISVSTGKPVDFTQKVEEINQKAQSAGSPQAFVSAVAPTANIRARNTLIDLCAAAASGPKAVAQMMFGADQAVVGQALGIELKESSLPTVGGIIAQPQGAIEISDYTFAPVQPVSTSTILLAGLHESKSEDPKTQLEGKMKALAGHGLFEVEKLKALARENGIVLSQKDIAELKRIVSDNPFLQLASAGTTPNIKVRNVITASQTTGFGFDVNVSALPHYRGVRGLFFRAADMLGFGQRAKSAVADTVAKGVTKVIGKEAFKKVAGFTLKGAVTAAAEALGFAVGGPIGTAIVWLVTQILGKVINWLVDKVKGLLKKLDLDWKQLLAAGAVAAGLAFGAPALAIGGGLFLAAPALAAVPGLFLGSIAKPLIISMVSIPVFVALILFIINSGAYLVPSTATSFTGTIPIIAEEGCPTSWPVNVDPSLPYTITQGPGGDRSHGPPAVTPDGVYLSFQEAIDIAPANRRITKDDLVYITHPGKVVFAGVGYLGGNAVRVEGNCGGQTFYSLYVHMSTISVYEGQLVQAGEAVGLMGKSGWASAPHVHYEFENSDGSTKDRSVGNPPPYMTPPYIPKDVPLECDTVDECGVFIP</sequence>
<dbReference type="Pfam" id="PF01551">
    <property type="entry name" value="Peptidase_M23"/>
    <property type="match status" value="1"/>
</dbReference>
<dbReference type="Proteomes" id="UP000178429">
    <property type="component" value="Unassembled WGS sequence"/>
</dbReference>
<dbReference type="EMBL" id="MGHL01000006">
    <property type="protein sequence ID" value="OGM70056.1"/>
    <property type="molecule type" value="Genomic_DNA"/>
</dbReference>
<dbReference type="STRING" id="1802525.A2975_03200"/>
<feature type="domain" description="M23ase beta-sheet core" evidence="2">
    <location>
        <begin position="625"/>
        <end position="706"/>
    </location>
</feature>
<name>A0A1F8C151_9BACT</name>
<gene>
    <name evidence="3" type="ORF">A2975_03200</name>
</gene>
<dbReference type="PANTHER" id="PTHR21666">
    <property type="entry name" value="PEPTIDASE-RELATED"/>
    <property type="match status" value="1"/>
</dbReference>
<dbReference type="InterPro" id="IPR050570">
    <property type="entry name" value="Cell_wall_metabolism_enzyme"/>
</dbReference>
<proteinExistence type="predicted"/>
<feature type="transmembrane region" description="Helical" evidence="1">
    <location>
        <begin position="481"/>
        <end position="506"/>
    </location>
</feature>
<keyword evidence="1" id="KW-0812">Transmembrane</keyword>
<evidence type="ECO:0000313" key="4">
    <source>
        <dbReference type="Proteomes" id="UP000178429"/>
    </source>
</evidence>
<accession>A0A1F8C151</accession>
<dbReference type="PANTHER" id="PTHR21666:SF270">
    <property type="entry name" value="MUREIN HYDROLASE ACTIVATOR ENVC"/>
    <property type="match status" value="1"/>
</dbReference>
<evidence type="ECO:0000256" key="1">
    <source>
        <dbReference type="SAM" id="Phobius"/>
    </source>
</evidence>
<evidence type="ECO:0000259" key="2">
    <source>
        <dbReference type="Pfam" id="PF01551"/>
    </source>
</evidence>
<reference evidence="3 4" key="1">
    <citation type="journal article" date="2016" name="Nat. Commun.">
        <title>Thousands of microbial genomes shed light on interconnected biogeochemical processes in an aquifer system.</title>
        <authorList>
            <person name="Anantharaman K."/>
            <person name="Brown C.T."/>
            <person name="Hug L.A."/>
            <person name="Sharon I."/>
            <person name="Castelle C.J."/>
            <person name="Probst A.J."/>
            <person name="Thomas B.C."/>
            <person name="Singh A."/>
            <person name="Wilkins M.J."/>
            <person name="Karaoz U."/>
            <person name="Brodie E.L."/>
            <person name="Williams K.H."/>
            <person name="Hubbard S.S."/>
            <person name="Banfield J.F."/>
        </authorList>
    </citation>
    <scope>NUCLEOTIDE SEQUENCE [LARGE SCALE GENOMIC DNA]</scope>
</reference>
<keyword evidence="1" id="KW-0472">Membrane</keyword>
<dbReference type="CDD" id="cd12797">
    <property type="entry name" value="M23_peptidase"/>
    <property type="match status" value="1"/>
</dbReference>
<organism evidence="3 4">
    <name type="scientific">Candidatus Woesebacteria bacterium RIFCSPLOWO2_01_FULL_44_14</name>
    <dbReference type="NCBI Taxonomy" id="1802525"/>
    <lineage>
        <taxon>Bacteria</taxon>
        <taxon>Candidatus Woeseibacteriota</taxon>
    </lineage>
</organism>